<dbReference type="GO" id="GO:0000976">
    <property type="term" value="F:transcription cis-regulatory region binding"/>
    <property type="evidence" value="ECO:0007669"/>
    <property type="project" value="TreeGrafter"/>
</dbReference>
<evidence type="ECO:0000313" key="4">
    <source>
        <dbReference type="EMBL" id="NYH45775.1"/>
    </source>
</evidence>
<organism evidence="4 5">
    <name type="scientific">Micromonospora jinlongensis</name>
    <dbReference type="NCBI Taxonomy" id="1287877"/>
    <lineage>
        <taxon>Bacteria</taxon>
        <taxon>Bacillati</taxon>
        <taxon>Actinomycetota</taxon>
        <taxon>Actinomycetes</taxon>
        <taxon>Micromonosporales</taxon>
        <taxon>Micromonosporaceae</taxon>
        <taxon>Micromonospora</taxon>
    </lineage>
</organism>
<dbReference type="InterPro" id="IPR009057">
    <property type="entry name" value="Homeodomain-like_sf"/>
</dbReference>
<feature type="DNA-binding region" description="H-T-H motif" evidence="2">
    <location>
        <begin position="34"/>
        <end position="53"/>
    </location>
</feature>
<dbReference type="InterPro" id="IPR001647">
    <property type="entry name" value="HTH_TetR"/>
</dbReference>
<dbReference type="RefSeq" id="WP_179782789.1">
    <property type="nucleotide sequence ID" value="NZ_JACCHK010000001.1"/>
</dbReference>
<evidence type="ECO:0000256" key="1">
    <source>
        <dbReference type="ARBA" id="ARBA00023125"/>
    </source>
</evidence>
<feature type="domain" description="HTH tetR-type" evidence="3">
    <location>
        <begin position="11"/>
        <end position="71"/>
    </location>
</feature>
<dbReference type="PANTHER" id="PTHR30055">
    <property type="entry name" value="HTH-TYPE TRANSCRIPTIONAL REGULATOR RUTR"/>
    <property type="match status" value="1"/>
</dbReference>
<dbReference type="AlphaFoldDB" id="A0A7Z0BH95"/>
<dbReference type="PANTHER" id="PTHR30055:SF226">
    <property type="entry name" value="HTH-TYPE TRANSCRIPTIONAL REGULATOR PKSA"/>
    <property type="match status" value="1"/>
</dbReference>
<dbReference type="InterPro" id="IPR036271">
    <property type="entry name" value="Tet_transcr_reg_TetR-rel_C_sf"/>
</dbReference>
<reference evidence="4 5" key="1">
    <citation type="submission" date="2020-07" db="EMBL/GenBank/DDBJ databases">
        <title>Sequencing the genomes of 1000 actinobacteria strains.</title>
        <authorList>
            <person name="Klenk H.-P."/>
        </authorList>
    </citation>
    <scope>NUCLEOTIDE SEQUENCE [LARGE SCALE GENOMIC DNA]</scope>
    <source>
        <strain evidence="4 5">DSM 45876</strain>
    </source>
</reference>
<gene>
    <name evidence="4" type="ORF">HNR22_005502</name>
</gene>
<comment type="caution">
    <text evidence="4">The sequence shown here is derived from an EMBL/GenBank/DDBJ whole genome shotgun (WGS) entry which is preliminary data.</text>
</comment>
<dbReference type="PROSITE" id="PS01081">
    <property type="entry name" value="HTH_TETR_1"/>
    <property type="match status" value="1"/>
</dbReference>
<evidence type="ECO:0000259" key="3">
    <source>
        <dbReference type="PROSITE" id="PS50977"/>
    </source>
</evidence>
<protein>
    <submittedName>
        <fullName evidence="4">AcrR family transcriptional regulator</fullName>
    </submittedName>
</protein>
<dbReference type="SUPFAM" id="SSF46689">
    <property type="entry name" value="Homeodomain-like"/>
    <property type="match status" value="1"/>
</dbReference>
<dbReference type="InterPro" id="IPR023772">
    <property type="entry name" value="DNA-bd_HTH_TetR-type_CS"/>
</dbReference>
<dbReference type="InterPro" id="IPR050109">
    <property type="entry name" value="HTH-type_TetR-like_transc_reg"/>
</dbReference>
<name>A0A7Z0BH95_9ACTN</name>
<dbReference type="EMBL" id="JACCHK010000001">
    <property type="protein sequence ID" value="NYH45775.1"/>
    <property type="molecule type" value="Genomic_DNA"/>
</dbReference>
<dbReference type="PRINTS" id="PR00455">
    <property type="entry name" value="HTHTETR"/>
</dbReference>
<keyword evidence="5" id="KW-1185">Reference proteome</keyword>
<accession>A0A7Z0BH95</accession>
<proteinExistence type="predicted"/>
<dbReference type="GO" id="GO:0003700">
    <property type="term" value="F:DNA-binding transcription factor activity"/>
    <property type="evidence" value="ECO:0007669"/>
    <property type="project" value="TreeGrafter"/>
</dbReference>
<keyword evidence="1 2" id="KW-0238">DNA-binding</keyword>
<dbReference type="Gene3D" id="1.10.357.10">
    <property type="entry name" value="Tetracycline Repressor, domain 2"/>
    <property type="match status" value="1"/>
</dbReference>
<dbReference type="PROSITE" id="PS50977">
    <property type="entry name" value="HTH_TETR_2"/>
    <property type="match status" value="1"/>
</dbReference>
<dbReference type="SUPFAM" id="SSF48498">
    <property type="entry name" value="Tetracyclin repressor-like, C-terminal domain"/>
    <property type="match status" value="1"/>
</dbReference>
<evidence type="ECO:0000256" key="2">
    <source>
        <dbReference type="PROSITE-ProRule" id="PRU00335"/>
    </source>
</evidence>
<evidence type="ECO:0000313" key="5">
    <source>
        <dbReference type="Proteomes" id="UP000523545"/>
    </source>
</evidence>
<dbReference type="Pfam" id="PF00440">
    <property type="entry name" value="TetR_N"/>
    <property type="match status" value="1"/>
</dbReference>
<sequence>MPTATWERLPESRRAAVLAAAEAEFAEHGFSAGSLNVVARNAGVSKGSLFQYFHDKVDLYAYLSELASQRIRAAMEEQIPHLPWDTGFFAAFREWARVWVAYFDDHPLDLAFTAAVNLEPEGTARVAVRAVANRHYVEVLTPLLELAHERGELRADADLDAIQAWLLLLLPHLALAPHHPGLDPVLDLASSDLAERQASIERLLAPLEAAYGTSGQAHPISTGPALAEAR</sequence>
<dbReference type="Proteomes" id="UP000523545">
    <property type="component" value="Unassembled WGS sequence"/>
</dbReference>